<dbReference type="Gene3D" id="2.30.42.10">
    <property type="match status" value="1"/>
</dbReference>
<dbReference type="InterPro" id="IPR001478">
    <property type="entry name" value="PDZ"/>
</dbReference>
<dbReference type="SMART" id="SM00228">
    <property type="entry name" value="PDZ"/>
    <property type="match status" value="1"/>
</dbReference>
<dbReference type="InterPro" id="IPR036034">
    <property type="entry name" value="PDZ_sf"/>
</dbReference>
<feature type="compositionally biased region" description="Basic and acidic residues" evidence="1">
    <location>
        <begin position="252"/>
        <end position="262"/>
    </location>
</feature>
<feature type="region of interest" description="Disordered" evidence="1">
    <location>
        <begin position="695"/>
        <end position="770"/>
    </location>
</feature>
<dbReference type="PROSITE" id="PS50106">
    <property type="entry name" value="PDZ"/>
    <property type="match status" value="1"/>
</dbReference>
<dbReference type="Proteomes" id="UP001516023">
    <property type="component" value="Unassembled WGS sequence"/>
</dbReference>
<reference evidence="3 4" key="1">
    <citation type="journal article" date="2020" name="G3 (Bethesda)">
        <title>Improved Reference Genome for Cyclotella cryptica CCMP332, a Model for Cell Wall Morphogenesis, Salinity Adaptation, and Lipid Production in Diatoms (Bacillariophyta).</title>
        <authorList>
            <person name="Roberts W.R."/>
            <person name="Downey K.M."/>
            <person name="Ruck E.C."/>
            <person name="Traller J.C."/>
            <person name="Alverson A.J."/>
        </authorList>
    </citation>
    <scope>NUCLEOTIDE SEQUENCE [LARGE SCALE GENOMIC DNA]</scope>
    <source>
        <strain evidence="3 4">CCMP332</strain>
    </source>
</reference>
<feature type="region of interest" description="Disordered" evidence="1">
    <location>
        <begin position="627"/>
        <end position="682"/>
    </location>
</feature>
<gene>
    <name evidence="3" type="ORF">HJC23_010099</name>
</gene>
<dbReference type="Pfam" id="PF00595">
    <property type="entry name" value="PDZ"/>
    <property type="match status" value="1"/>
</dbReference>
<feature type="region of interest" description="Disordered" evidence="1">
    <location>
        <begin position="1"/>
        <end position="82"/>
    </location>
</feature>
<protein>
    <recommendedName>
        <fullName evidence="2">PDZ domain-containing protein</fullName>
    </recommendedName>
</protein>
<feature type="compositionally biased region" description="Polar residues" evidence="1">
    <location>
        <begin position="240"/>
        <end position="249"/>
    </location>
</feature>
<evidence type="ECO:0000313" key="3">
    <source>
        <dbReference type="EMBL" id="KAL3794671.1"/>
    </source>
</evidence>
<sequence>MYQNAPPQNPYNNPADIRSRSPAIGIHQQQWANSPPGYYNPPPNGYYPNGMPPPSPADMKYPGAPAAAAALQPPPQRSNSVSNTGLIRLTLRKPMGIVFEPMTDPHNPSQQRGVRICDLPRTGAAALSRKLEVGDELLSINDKTMSRLTFDEIMEFIIEADAERVDLLFRRPLKDKSEKKNEALSPGGLGGIGSNSNSVKWIDESSDVEPTRKDDARDDRKDGGRRARMDDPSVGDDTYTLESQSQYTMDTYDEKYYREEHRDHHRRSKHPDDDDIDGKRRNHKEAPSKKGKRKQDPIESTSFLDMLIDTLCTSVIGRDASGMCSTGAKSKHEESKKNHHKNNKEVYNEDDEFTIDDGTYATYEDRNPKADDVSSAVDDGTMYTEDDGTLTKNDEESYAPINKPSRNVELSRSHSVDKKESKSAPGKSKSTSRDAADNDGEGNYINRVSSKPDPRSSPPARPAYNQLAPDPPTKSQSTTQQQAVDDAMEESAVASAALPLKELEYDDRVDYAADVSVMESLGGPSLLVERARHEYAVSSGAGHAAAHGDNLELQDPELAKLVEIHGDGFSPDPGMTKEETAFRDPYKFYEHAVCALLRENEPEKVRLLSKLMAKYRGRERHLINKLSARYNKEGGQSGSSDQGDRPRTGSGEHLAKPTMSGMEKIHEGSEAEEGTSPLNDPARANLAAIESAKKRMETESLKDNVSRNKQRDDGWPPAMSDPWGTGNVKDTDRKDVPSEAGHEDTSSRDRHTEDEGSYSDGSSYSGDSLDGTSPAVIAQVSELLNYVYGKTSVAGQIDRVSTIMRAYEGREAVLLELLETKALIKANADSSGDSADLPMSLRNSPGLSKVGDGNDTSNNSEVPSTAGGRRSTATPETPVSVLSDPTMAKSPHSIEYPAPRSSPTSAASAQKAKQLASPSDGTFESTATKKKKGIFGGFFGSKKKGKGKFPSGSESVSTSKSGLRSKSSSKKGLSLNQIDDRSI</sequence>
<feature type="compositionally biased region" description="Low complexity" evidence="1">
    <location>
        <begin position="758"/>
        <end position="770"/>
    </location>
</feature>
<dbReference type="AlphaFoldDB" id="A0ABD3Q596"/>
<feature type="compositionally biased region" description="Basic and acidic residues" evidence="1">
    <location>
        <begin position="729"/>
        <end position="754"/>
    </location>
</feature>
<accession>A0ABD3Q596</accession>
<dbReference type="CDD" id="cd00136">
    <property type="entry name" value="PDZ_canonical"/>
    <property type="match status" value="1"/>
</dbReference>
<feature type="region of interest" description="Disordered" evidence="1">
    <location>
        <begin position="319"/>
        <end position="490"/>
    </location>
</feature>
<feature type="region of interest" description="Disordered" evidence="1">
    <location>
        <begin position="176"/>
        <end position="300"/>
    </location>
</feature>
<evidence type="ECO:0000313" key="4">
    <source>
        <dbReference type="Proteomes" id="UP001516023"/>
    </source>
</evidence>
<proteinExistence type="predicted"/>
<name>A0ABD3Q596_9STRA</name>
<feature type="compositionally biased region" description="Low complexity" evidence="1">
    <location>
        <begin position="948"/>
        <end position="975"/>
    </location>
</feature>
<feature type="compositionally biased region" description="Basic and acidic residues" evidence="1">
    <location>
        <begin position="209"/>
        <end position="231"/>
    </location>
</feature>
<organism evidence="3 4">
    <name type="scientific">Cyclotella cryptica</name>
    <dbReference type="NCBI Taxonomy" id="29204"/>
    <lineage>
        <taxon>Eukaryota</taxon>
        <taxon>Sar</taxon>
        <taxon>Stramenopiles</taxon>
        <taxon>Ochrophyta</taxon>
        <taxon>Bacillariophyta</taxon>
        <taxon>Coscinodiscophyceae</taxon>
        <taxon>Thalassiosirophycidae</taxon>
        <taxon>Stephanodiscales</taxon>
        <taxon>Stephanodiscaceae</taxon>
        <taxon>Cyclotella</taxon>
    </lineage>
</organism>
<dbReference type="EMBL" id="JABMIG020000078">
    <property type="protein sequence ID" value="KAL3794671.1"/>
    <property type="molecule type" value="Genomic_DNA"/>
</dbReference>
<feature type="compositionally biased region" description="Pro residues" evidence="1">
    <location>
        <begin position="38"/>
        <end position="56"/>
    </location>
</feature>
<evidence type="ECO:0000259" key="2">
    <source>
        <dbReference type="PROSITE" id="PS50106"/>
    </source>
</evidence>
<feature type="compositionally biased region" description="Low complexity" evidence="1">
    <location>
        <begin position="62"/>
        <end position="71"/>
    </location>
</feature>
<keyword evidence="4" id="KW-1185">Reference proteome</keyword>
<feature type="compositionally biased region" description="Polar residues" evidence="1">
    <location>
        <begin position="854"/>
        <end position="863"/>
    </location>
</feature>
<feature type="region of interest" description="Disordered" evidence="1">
    <location>
        <begin position="828"/>
        <end position="983"/>
    </location>
</feature>
<feature type="compositionally biased region" description="Basic and acidic residues" evidence="1">
    <location>
        <begin position="409"/>
        <end position="422"/>
    </location>
</feature>
<feature type="compositionally biased region" description="Basic and acidic residues" evidence="1">
    <location>
        <begin position="695"/>
        <end position="714"/>
    </location>
</feature>
<feature type="compositionally biased region" description="Low complexity" evidence="1">
    <location>
        <begin position="897"/>
        <end position="919"/>
    </location>
</feature>
<dbReference type="SUPFAM" id="SSF50156">
    <property type="entry name" value="PDZ domain-like"/>
    <property type="match status" value="1"/>
</dbReference>
<feature type="compositionally biased region" description="Basic and acidic residues" evidence="1">
    <location>
        <begin position="363"/>
        <end position="372"/>
    </location>
</feature>
<comment type="caution">
    <text evidence="3">The sequence shown here is derived from an EMBL/GenBank/DDBJ whole genome shotgun (WGS) entry which is preliminary data.</text>
</comment>
<evidence type="ECO:0000256" key="1">
    <source>
        <dbReference type="SAM" id="MobiDB-lite"/>
    </source>
</evidence>
<feature type="compositionally biased region" description="Low complexity" evidence="1">
    <location>
        <begin position="1"/>
        <end position="15"/>
    </location>
</feature>
<feature type="domain" description="PDZ" evidence="2">
    <location>
        <begin position="83"/>
        <end position="172"/>
    </location>
</feature>